<name>A0ABV7T1S9_9SPHN</name>
<keyword evidence="3" id="KW-1185">Reference proteome</keyword>
<keyword evidence="1" id="KW-0472">Membrane</keyword>
<gene>
    <name evidence="2" type="ORF">ACFONA_15415</name>
</gene>
<dbReference type="EMBL" id="JBHRXP010000007">
    <property type="protein sequence ID" value="MFC3581560.1"/>
    <property type="molecule type" value="Genomic_DNA"/>
</dbReference>
<keyword evidence="1" id="KW-0812">Transmembrane</keyword>
<protein>
    <recommendedName>
        <fullName evidence="4">Transmembrane protein (PGPGW)</fullName>
    </recommendedName>
</protein>
<reference evidence="3" key="1">
    <citation type="journal article" date="2019" name="Int. J. Syst. Evol. Microbiol.">
        <title>The Global Catalogue of Microorganisms (GCM) 10K type strain sequencing project: providing services to taxonomists for standard genome sequencing and annotation.</title>
        <authorList>
            <consortium name="The Broad Institute Genomics Platform"/>
            <consortium name="The Broad Institute Genome Sequencing Center for Infectious Disease"/>
            <person name="Wu L."/>
            <person name="Ma J."/>
        </authorList>
    </citation>
    <scope>NUCLEOTIDE SEQUENCE [LARGE SCALE GENOMIC DNA]</scope>
    <source>
        <strain evidence="3">KCTC 42739</strain>
    </source>
</reference>
<dbReference type="Proteomes" id="UP001595713">
    <property type="component" value="Unassembled WGS sequence"/>
</dbReference>
<feature type="transmembrane region" description="Helical" evidence="1">
    <location>
        <begin position="68"/>
        <end position="85"/>
    </location>
</feature>
<organism evidence="2 3">
    <name type="scientific">Sphingomonas hylomeconis</name>
    <dbReference type="NCBI Taxonomy" id="1395958"/>
    <lineage>
        <taxon>Bacteria</taxon>
        <taxon>Pseudomonadati</taxon>
        <taxon>Pseudomonadota</taxon>
        <taxon>Alphaproteobacteria</taxon>
        <taxon>Sphingomonadales</taxon>
        <taxon>Sphingomonadaceae</taxon>
        <taxon>Sphingomonas</taxon>
    </lineage>
</organism>
<evidence type="ECO:0000256" key="1">
    <source>
        <dbReference type="SAM" id="Phobius"/>
    </source>
</evidence>
<keyword evidence="1" id="KW-1133">Transmembrane helix</keyword>
<evidence type="ECO:0000313" key="3">
    <source>
        <dbReference type="Proteomes" id="UP001595713"/>
    </source>
</evidence>
<accession>A0ABV7T1S9</accession>
<comment type="caution">
    <text evidence="2">The sequence shown here is derived from an EMBL/GenBank/DDBJ whole genome shotgun (WGS) entry which is preliminary data.</text>
</comment>
<evidence type="ECO:0000313" key="2">
    <source>
        <dbReference type="EMBL" id="MFC3581560.1"/>
    </source>
</evidence>
<evidence type="ECO:0008006" key="4">
    <source>
        <dbReference type="Google" id="ProtNLM"/>
    </source>
</evidence>
<sequence>MVLAQRKQFRGDNPGCLAKTTHRPHLLQVTVAPRPATHPFKRYGQLTLGILLILGAGIVAPLPGPGGAFLFAGGMILVLRNSAWARQRWARLKRRFPRVGSFVDRMMRRGSALRRHARDKAAAAN</sequence>
<proteinExistence type="predicted"/>
<feature type="transmembrane region" description="Helical" evidence="1">
    <location>
        <begin position="43"/>
        <end position="62"/>
    </location>
</feature>